<protein>
    <submittedName>
        <fullName evidence="10">Acyl-CoA dehydrogenase domain protein</fullName>
    </submittedName>
</protein>
<dbReference type="PANTHER" id="PTHR43884">
    <property type="entry name" value="ACYL-COA DEHYDROGENASE"/>
    <property type="match status" value="1"/>
</dbReference>
<feature type="domain" description="Acyl-CoA dehydrogenase/oxidase N-terminal" evidence="9">
    <location>
        <begin position="6"/>
        <end position="117"/>
    </location>
</feature>
<keyword evidence="4 6" id="KW-0274">FAD</keyword>
<keyword evidence="5 6" id="KW-0560">Oxidoreductase</keyword>
<dbReference type="Gene3D" id="1.20.140.10">
    <property type="entry name" value="Butyryl-CoA Dehydrogenase, subunit A, domain 3"/>
    <property type="match status" value="1"/>
</dbReference>
<dbReference type="HOGENOM" id="CLU_018204_5_2_7"/>
<dbReference type="PANTHER" id="PTHR43884:SF20">
    <property type="entry name" value="ACYL-COA DEHYDROGENASE FADE28"/>
    <property type="match status" value="1"/>
</dbReference>
<dbReference type="InterPro" id="IPR009075">
    <property type="entry name" value="AcylCo_DH/oxidase_C"/>
</dbReference>
<dbReference type="GO" id="GO:0050660">
    <property type="term" value="F:flavin adenine dinucleotide binding"/>
    <property type="evidence" value="ECO:0007669"/>
    <property type="project" value="InterPro"/>
</dbReference>
<keyword evidence="3 6" id="KW-0285">Flavoprotein</keyword>
<dbReference type="OrthoDB" id="9765339at2"/>
<proteinExistence type="inferred from homology"/>
<dbReference type="Proteomes" id="UP000001880">
    <property type="component" value="Chromosome"/>
</dbReference>
<dbReference type="AlphaFoldDB" id="D0LN53"/>
<dbReference type="Gene3D" id="2.40.110.10">
    <property type="entry name" value="Butyryl-CoA Dehydrogenase, subunit A, domain 2"/>
    <property type="match status" value="1"/>
</dbReference>
<evidence type="ECO:0000259" key="7">
    <source>
        <dbReference type="Pfam" id="PF00441"/>
    </source>
</evidence>
<accession>D0LN53</accession>
<dbReference type="Pfam" id="PF00441">
    <property type="entry name" value="Acyl-CoA_dh_1"/>
    <property type="match status" value="1"/>
</dbReference>
<sequence length="395" mass="42287">MDFDFTDEQQLLRETVVSFLKRTYSFEQRKGILDSEAGWSRDIWAKLAELGLLALPLPEDCDGLDGTGIDIYAVAEAFGHGLVVEPWLPTVLAAKLIAAAGSDAQRRALLPAVGEGESVLALALGEFEGRYELSRVSTRARREGEGYVLEGAKSVVLGGAQADVLIVSARTSGEDGEREGLSLFVVRGDAEGLERRDYPLYDGRRAAELHLSGVRVEASARLGDEGTAWPHIERSEQLAIAALCAEGVGVMDALNKATIEYLKTRRQFGVPIGKFQVLQHRAVDMLMATEEARSLALLAAARVGDGIHGGEEDTPQAAAERARACAAAKHTLGRAGRAVGQGAVQLHGGIGITDELVVAHWFKRLTVLNQLFGDADHHLARFSDALRSSAGKAAS</sequence>
<evidence type="ECO:0000256" key="1">
    <source>
        <dbReference type="ARBA" id="ARBA00001974"/>
    </source>
</evidence>
<dbReference type="InterPro" id="IPR006091">
    <property type="entry name" value="Acyl-CoA_Oxase/DH_mid-dom"/>
</dbReference>
<evidence type="ECO:0000256" key="4">
    <source>
        <dbReference type="ARBA" id="ARBA00022827"/>
    </source>
</evidence>
<dbReference type="eggNOG" id="COG1960">
    <property type="taxonomic scope" value="Bacteria"/>
</dbReference>
<dbReference type="SUPFAM" id="SSF56645">
    <property type="entry name" value="Acyl-CoA dehydrogenase NM domain-like"/>
    <property type="match status" value="1"/>
</dbReference>
<dbReference type="InterPro" id="IPR037069">
    <property type="entry name" value="AcylCoA_DH/ox_N_sf"/>
</dbReference>
<dbReference type="RefSeq" id="WP_012827838.1">
    <property type="nucleotide sequence ID" value="NC_013440.1"/>
</dbReference>
<dbReference type="Pfam" id="PF02770">
    <property type="entry name" value="Acyl-CoA_dh_M"/>
    <property type="match status" value="1"/>
</dbReference>
<comment type="similarity">
    <text evidence="2 6">Belongs to the acyl-CoA dehydrogenase family.</text>
</comment>
<evidence type="ECO:0000256" key="5">
    <source>
        <dbReference type="ARBA" id="ARBA00023002"/>
    </source>
</evidence>
<dbReference type="STRING" id="502025.Hoch_2701"/>
<feature type="domain" description="Acyl-CoA oxidase/dehydrogenase middle" evidence="8">
    <location>
        <begin position="121"/>
        <end position="210"/>
    </location>
</feature>
<evidence type="ECO:0000259" key="8">
    <source>
        <dbReference type="Pfam" id="PF02770"/>
    </source>
</evidence>
<reference evidence="10 11" key="1">
    <citation type="journal article" date="2010" name="Stand. Genomic Sci.">
        <title>Complete genome sequence of Haliangium ochraceum type strain (SMP-2).</title>
        <authorList>
            <consortium name="US DOE Joint Genome Institute (JGI-PGF)"/>
            <person name="Ivanova N."/>
            <person name="Daum C."/>
            <person name="Lang E."/>
            <person name="Abt B."/>
            <person name="Kopitz M."/>
            <person name="Saunders E."/>
            <person name="Lapidus A."/>
            <person name="Lucas S."/>
            <person name="Glavina Del Rio T."/>
            <person name="Nolan M."/>
            <person name="Tice H."/>
            <person name="Copeland A."/>
            <person name="Cheng J.F."/>
            <person name="Chen F."/>
            <person name="Bruce D."/>
            <person name="Goodwin L."/>
            <person name="Pitluck S."/>
            <person name="Mavromatis K."/>
            <person name="Pati A."/>
            <person name="Mikhailova N."/>
            <person name="Chen A."/>
            <person name="Palaniappan K."/>
            <person name="Land M."/>
            <person name="Hauser L."/>
            <person name="Chang Y.J."/>
            <person name="Jeffries C.D."/>
            <person name="Detter J.C."/>
            <person name="Brettin T."/>
            <person name="Rohde M."/>
            <person name="Goker M."/>
            <person name="Bristow J."/>
            <person name="Markowitz V."/>
            <person name="Eisen J.A."/>
            <person name="Hugenholtz P."/>
            <person name="Kyrpides N.C."/>
            <person name="Klenk H.P."/>
        </authorList>
    </citation>
    <scope>NUCLEOTIDE SEQUENCE [LARGE SCALE GENOMIC DNA]</scope>
    <source>
        <strain evidence="11">DSM 14365 / CIP 107738 / JCM 11303 / AJ 13395 / SMP-2</strain>
    </source>
</reference>
<dbReference type="Pfam" id="PF02771">
    <property type="entry name" value="Acyl-CoA_dh_N"/>
    <property type="match status" value="1"/>
</dbReference>
<dbReference type="SUPFAM" id="SSF47203">
    <property type="entry name" value="Acyl-CoA dehydrogenase C-terminal domain-like"/>
    <property type="match status" value="1"/>
</dbReference>
<evidence type="ECO:0000259" key="9">
    <source>
        <dbReference type="Pfam" id="PF02771"/>
    </source>
</evidence>
<name>D0LN53_HALO1</name>
<evidence type="ECO:0000256" key="2">
    <source>
        <dbReference type="ARBA" id="ARBA00009347"/>
    </source>
</evidence>
<dbReference type="KEGG" id="hoh:Hoch_2701"/>
<comment type="cofactor">
    <cofactor evidence="1 6">
        <name>FAD</name>
        <dbReference type="ChEBI" id="CHEBI:57692"/>
    </cofactor>
</comment>
<dbReference type="InterPro" id="IPR036250">
    <property type="entry name" value="AcylCo_DH-like_C"/>
</dbReference>
<evidence type="ECO:0000256" key="3">
    <source>
        <dbReference type="ARBA" id="ARBA00022630"/>
    </source>
</evidence>
<dbReference type="InterPro" id="IPR013786">
    <property type="entry name" value="AcylCoA_DH/ox_N"/>
</dbReference>
<organism evidence="10 11">
    <name type="scientific">Haliangium ochraceum (strain DSM 14365 / JCM 11303 / SMP-2)</name>
    <dbReference type="NCBI Taxonomy" id="502025"/>
    <lineage>
        <taxon>Bacteria</taxon>
        <taxon>Pseudomonadati</taxon>
        <taxon>Myxococcota</taxon>
        <taxon>Polyangia</taxon>
        <taxon>Haliangiales</taxon>
        <taxon>Kofleriaceae</taxon>
        <taxon>Haliangium</taxon>
    </lineage>
</organism>
<dbReference type="EMBL" id="CP001804">
    <property type="protein sequence ID" value="ACY15230.1"/>
    <property type="molecule type" value="Genomic_DNA"/>
</dbReference>
<keyword evidence="11" id="KW-1185">Reference proteome</keyword>
<gene>
    <name evidence="10" type="ordered locus">Hoch_2701</name>
</gene>
<dbReference type="CDD" id="cd00567">
    <property type="entry name" value="ACAD"/>
    <property type="match status" value="1"/>
</dbReference>
<dbReference type="InterPro" id="IPR009100">
    <property type="entry name" value="AcylCoA_DH/oxidase_NM_dom_sf"/>
</dbReference>
<evidence type="ECO:0000256" key="6">
    <source>
        <dbReference type="RuleBase" id="RU362125"/>
    </source>
</evidence>
<dbReference type="InterPro" id="IPR046373">
    <property type="entry name" value="Acyl-CoA_Oxase/DH_mid-dom_sf"/>
</dbReference>
<feature type="domain" description="Acyl-CoA dehydrogenase/oxidase C-terminal" evidence="7">
    <location>
        <begin position="242"/>
        <end position="379"/>
    </location>
</feature>
<dbReference type="Gene3D" id="1.10.540.10">
    <property type="entry name" value="Acyl-CoA dehydrogenase/oxidase, N-terminal domain"/>
    <property type="match status" value="1"/>
</dbReference>
<evidence type="ECO:0000313" key="11">
    <source>
        <dbReference type="Proteomes" id="UP000001880"/>
    </source>
</evidence>
<evidence type="ECO:0000313" key="10">
    <source>
        <dbReference type="EMBL" id="ACY15230.1"/>
    </source>
</evidence>
<dbReference type="GO" id="GO:0003995">
    <property type="term" value="F:acyl-CoA dehydrogenase activity"/>
    <property type="evidence" value="ECO:0007669"/>
    <property type="project" value="TreeGrafter"/>
</dbReference>